<feature type="compositionally biased region" description="Gly residues" evidence="1">
    <location>
        <begin position="316"/>
        <end position="329"/>
    </location>
</feature>
<protein>
    <submittedName>
        <fullName evidence="2">WXG100 family type VII secretion target</fullName>
    </submittedName>
</protein>
<accession>A0ABZ1YJV6</accession>
<proteinExistence type="predicted"/>
<organism evidence="2 3">
    <name type="scientific">Nocardia vinacea</name>
    <dbReference type="NCBI Taxonomy" id="96468"/>
    <lineage>
        <taxon>Bacteria</taxon>
        <taxon>Bacillati</taxon>
        <taxon>Actinomycetota</taxon>
        <taxon>Actinomycetes</taxon>
        <taxon>Mycobacteriales</taxon>
        <taxon>Nocardiaceae</taxon>
        <taxon>Nocardia</taxon>
    </lineage>
</organism>
<evidence type="ECO:0000256" key="1">
    <source>
        <dbReference type="SAM" id="MobiDB-lite"/>
    </source>
</evidence>
<feature type="compositionally biased region" description="Gly residues" evidence="1">
    <location>
        <begin position="195"/>
        <end position="205"/>
    </location>
</feature>
<sequence length="378" mass="38597">MSGNEPTRIPPHGENVFRWERTEIEEAFEPLDPKNAHGAAMTYSNVATQWDQGLETFARSVQGSIAEAWEGSAADKAKDAINRYVTSAHELTPLITQMSNDMEAAADGVRNVANGIPEANHHSWTTNVWPPRAHEEENTKNEATAGARNAMLTNYVNTFAAFDGRVPVLPTALDPTNPLDISGPIKSGGDDPGSSGPGGTSGTSGGPTTPNSGTPEDTETAEESTGELSSTDTNPSDTTTSSTNPSSTTSTTPATTTPSTTTTPSSTSTSTGSGGSPGSSTSTSPSPGRTVSGTPGTTTTNPAAAAATTSTSTGRSGMGMGGMGAGAGRGKSDEDSTHQIPDYLINGANTEELLGEIARTVEGGVIGENPETPPPTRN</sequence>
<feature type="region of interest" description="Disordered" evidence="1">
    <location>
        <begin position="173"/>
        <end position="344"/>
    </location>
</feature>
<feature type="region of interest" description="Disordered" evidence="1">
    <location>
        <begin position="359"/>
        <end position="378"/>
    </location>
</feature>
<feature type="compositionally biased region" description="Low complexity" evidence="1">
    <location>
        <begin position="206"/>
        <end position="215"/>
    </location>
</feature>
<dbReference type="InterPro" id="IPR036689">
    <property type="entry name" value="ESAT-6-like_sf"/>
</dbReference>
<dbReference type="Proteomes" id="UP001432062">
    <property type="component" value="Chromosome"/>
</dbReference>
<feature type="compositionally biased region" description="Low complexity" evidence="1">
    <location>
        <begin position="278"/>
        <end position="315"/>
    </location>
</feature>
<feature type="compositionally biased region" description="Acidic residues" evidence="1">
    <location>
        <begin position="216"/>
        <end position="225"/>
    </location>
</feature>
<reference evidence="2" key="1">
    <citation type="submission" date="2022-10" db="EMBL/GenBank/DDBJ databases">
        <title>The complete genomes of actinobacterial strains from the NBC collection.</title>
        <authorList>
            <person name="Joergensen T.S."/>
            <person name="Alvarez Arevalo M."/>
            <person name="Sterndorff E.B."/>
            <person name="Faurdal D."/>
            <person name="Vuksanovic O."/>
            <person name="Mourched A.-S."/>
            <person name="Charusanti P."/>
            <person name="Shaw S."/>
            <person name="Blin K."/>
            <person name="Weber T."/>
        </authorList>
    </citation>
    <scope>NUCLEOTIDE SEQUENCE</scope>
    <source>
        <strain evidence="2">NBC_01482</strain>
    </source>
</reference>
<evidence type="ECO:0000313" key="3">
    <source>
        <dbReference type="Proteomes" id="UP001432062"/>
    </source>
</evidence>
<gene>
    <name evidence="2" type="ORF">OG563_23325</name>
</gene>
<feature type="region of interest" description="Disordered" evidence="1">
    <location>
        <begin position="116"/>
        <end position="141"/>
    </location>
</feature>
<dbReference type="RefSeq" id="WP_329405078.1">
    <property type="nucleotide sequence ID" value="NZ_CP109441.1"/>
</dbReference>
<keyword evidence="3" id="KW-1185">Reference proteome</keyword>
<name>A0ABZ1YJV6_9NOCA</name>
<dbReference type="SUPFAM" id="SSF140453">
    <property type="entry name" value="EsxAB dimer-like"/>
    <property type="match status" value="1"/>
</dbReference>
<feature type="compositionally biased region" description="Low complexity" evidence="1">
    <location>
        <begin position="229"/>
        <end position="271"/>
    </location>
</feature>
<dbReference type="EMBL" id="CP109441">
    <property type="protein sequence ID" value="WUV42217.1"/>
    <property type="molecule type" value="Genomic_DNA"/>
</dbReference>
<evidence type="ECO:0000313" key="2">
    <source>
        <dbReference type="EMBL" id="WUV42217.1"/>
    </source>
</evidence>
<dbReference type="Gene3D" id="1.10.287.1060">
    <property type="entry name" value="ESAT-6-like"/>
    <property type="match status" value="1"/>
</dbReference>